<evidence type="ECO:0000313" key="2">
    <source>
        <dbReference type="Proteomes" id="UP001604267"/>
    </source>
</evidence>
<comment type="caution">
    <text evidence="1">The sequence shown here is derived from an EMBL/GenBank/DDBJ whole genome shotgun (WGS) entry which is preliminary data.</text>
</comment>
<proteinExistence type="predicted"/>
<dbReference type="RefSeq" id="WP_392818253.1">
    <property type="nucleotide sequence ID" value="NZ_JBICYV010000008.1"/>
</dbReference>
<sequence>MWLGADDGTVLFFPVSAGVDGSPLRLDADNPQLDADDQATLDAASWLMPKLPRELIAEYLGLGLSRQ</sequence>
<evidence type="ECO:0000313" key="1">
    <source>
        <dbReference type="EMBL" id="MFG3012244.1"/>
    </source>
</evidence>
<accession>A0ABW7B8W6</accession>
<keyword evidence="2" id="KW-1185">Reference proteome</keyword>
<gene>
    <name evidence="1" type="ORF">ACGFZB_17650</name>
</gene>
<organism evidence="1 2">
    <name type="scientific">Streptomyces cinerochromogenes</name>
    <dbReference type="NCBI Taxonomy" id="66422"/>
    <lineage>
        <taxon>Bacteria</taxon>
        <taxon>Bacillati</taxon>
        <taxon>Actinomycetota</taxon>
        <taxon>Actinomycetes</taxon>
        <taxon>Kitasatosporales</taxon>
        <taxon>Streptomycetaceae</taxon>
        <taxon>Streptomyces</taxon>
    </lineage>
</organism>
<reference evidence="1 2" key="1">
    <citation type="submission" date="2024-10" db="EMBL/GenBank/DDBJ databases">
        <title>The Natural Products Discovery Center: Release of the First 8490 Sequenced Strains for Exploring Actinobacteria Biosynthetic Diversity.</title>
        <authorList>
            <person name="Kalkreuter E."/>
            <person name="Kautsar S.A."/>
            <person name="Yang D."/>
            <person name="Bader C.D."/>
            <person name="Teijaro C.N."/>
            <person name="Fluegel L."/>
            <person name="Davis C.M."/>
            <person name="Simpson J.R."/>
            <person name="Lauterbach L."/>
            <person name="Steele A.D."/>
            <person name="Gui C."/>
            <person name="Meng S."/>
            <person name="Li G."/>
            <person name="Viehrig K."/>
            <person name="Ye F."/>
            <person name="Su P."/>
            <person name="Kiefer A.F."/>
            <person name="Nichols A."/>
            <person name="Cepeda A.J."/>
            <person name="Yan W."/>
            <person name="Fan B."/>
            <person name="Jiang Y."/>
            <person name="Adhikari A."/>
            <person name="Zheng C.-J."/>
            <person name="Schuster L."/>
            <person name="Cowan T.M."/>
            <person name="Smanski M.J."/>
            <person name="Chevrette M.G."/>
            <person name="De Carvalho L.P.S."/>
            <person name="Shen B."/>
        </authorList>
    </citation>
    <scope>NUCLEOTIDE SEQUENCE [LARGE SCALE GENOMIC DNA]</scope>
    <source>
        <strain evidence="1 2">NPDC048320</strain>
    </source>
</reference>
<name>A0ABW7B8W6_9ACTN</name>
<dbReference type="Proteomes" id="UP001604267">
    <property type="component" value="Unassembled WGS sequence"/>
</dbReference>
<protein>
    <submittedName>
        <fullName evidence="1">Uncharacterized protein</fullName>
    </submittedName>
</protein>
<dbReference type="EMBL" id="JBICYV010000008">
    <property type="protein sequence ID" value="MFG3012244.1"/>
    <property type="molecule type" value="Genomic_DNA"/>
</dbReference>